<dbReference type="InterPro" id="IPR001486">
    <property type="entry name" value="Hemoglobin_trunc"/>
</dbReference>
<dbReference type="InterPro" id="IPR009050">
    <property type="entry name" value="Globin-like_sf"/>
</dbReference>
<evidence type="ECO:0000256" key="4">
    <source>
        <dbReference type="ARBA" id="ARBA00023004"/>
    </source>
</evidence>
<protein>
    <submittedName>
        <fullName evidence="7">Group 1 truncated hemoglobin</fullName>
    </submittedName>
</protein>
<feature type="chain" id="PRO_5015739135" evidence="6">
    <location>
        <begin position="21"/>
        <end position="148"/>
    </location>
</feature>
<dbReference type="Gene3D" id="1.10.490.10">
    <property type="entry name" value="Globins"/>
    <property type="match status" value="1"/>
</dbReference>
<sequence>MKIFSLCFALALAGTQLAHAQTAAAPDAPPPGLYAALGEKAGIDRLADDFVERLLRHPRIGPQFKEVKPAALKESLAEQFCVLSGGPCTYQGADMLDVHADMDINKGDFNALVEVLQRAMDAQGIAFSQQNRLLALLAPMHRDIITVR</sequence>
<keyword evidence="1" id="KW-0813">Transport</keyword>
<evidence type="ECO:0000256" key="2">
    <source>
        <dbReference type="ARBA" id="ARBA00022617"/>
    </source>
</evidence>
<evidence type="ECO:0000256" key="3">
    <source>
        <dbReference type="ARBA" id="ARBA00022723"/>
    </source>
</evidence>
<dbReference type="GO" id="GO:0020037">
    <property type="term" value="F:heme binding"/>
    <property type="evidence" value="ECO:0007669"/>
    <property type="project" value="InterPro"/>
</dbReference>
<evidence type="ECO:0000256" key="6">
    <source>
        <dbReference type="SAM" id="SignalP"/>
    </source>
</evidence>
<keyword evidence="6" id="KW-0732">Signal</keyword>
<keyword evidence="4 5" id="KW-0408">Iron</keyword>
<dbReference type="EMBL" id="CP027669">
    <property type="protein sequence ID" value="AVO41837.1"/>
    <property type="molecule type" value="Genomic_DNA"/>
</dbReference>
<dbReference type="OrthoDB" id="9795814at2"/>
<keyword evidence="3 5" id="KW-0479">Metal-binding</keyword>
<dbReference type="SUPFAM" id="SSF46458">
    <property type="entry name" value="Globin-like"/>
    <property type="match status" value="1"/>
</dbReference>
<reference evidence="7 8" key="1">
    <citation type="submission" date="2018-03" db="EMBL/GenBank/DDBJ databases">
        <title>Genome sequencing of Simplicispira sp.</title>
        <authorList>
            <person name="Kim S.-J."/>
            <person name="Heo J."/>
            <person name="Kwon S.-W."/>
        </authorList>
    </citation>
    <scope>NUCLEOTIDE SEQUENCE [LARGE SCALE GENOMIC DNA]</scope>
    <source>
        <strain evidence="7 8">SC1-8</strain>
    </source>
</reference>
<dbReference type="GO" id="GO:0046872">
    <property type="term" value="F:metal ion binding"/>
    <property type="evidence" value="ECO:0007669"/>
    <property type="project" value="UniProtKB-KW"/>
</dbReference>
<evidence type="ECO:0000256" key="5">
    <source>
        <dbReference type="PIRSR" id="PIRSR601486-1"/>
    </source>
</evidence>
<dbReference type="CDD" id="cd00454">
    <property type="entry name" value="TrHb1_N"/>
    <property type="match status" value="1"/>
</dbReference>
<gene>
    <name evidence="7" type="ORF">C6571_11585</name>
</gene>
<feature type="signal peptide" evidence="6">
    <location>
        <begin position="1"/>
        <end position="20"/>
    </location>
</feature>
<dbReference type="GO" id="GO:0019825">
    <property type="term" value="F:oxygen binding"/>
    <property type="evidence" value="ECO:0007669"/>
    <property type="project" value="InterPro"/>
</dbReference>
<feature type="binding site" description="distal binding residue" evidence="5">
    <location>
        <position position="99"/>
    </location>
    <ligand>
        <name>heme</name>
        <dbReference type="ChEBI" id="CHEBI:30413"/>
    </ligand>
    <ligandPart>
        <name>Fe</name>
        <dbReference type="ChEBI" id="CHEBI:18248"/>
    </ligandPart>
</feature>
<dbReference type="InterPro" id="IPR012292">
    <property type="entry name" value="Globin/Proto"/>
</dbReference>
<keyword evidence="2 5" id="KW-0349">Heme</keyword>
<evidence type="ECO:0000313" key="8">
    <source>
        <dbReference type="Proteomes" id="UP000239326"/>
    </source>
</evidence>
<dbReference type="KEGG" id="simp:C6571_11585"/>
<evidence type="ECO:0000313" key="7">
    <source>
        <dbReference type="EMBL" id="AVO41837.1"/>
    </source>
</evidence>
<keyword evidence="8" id="KW-1185">Reference proteome</keyword>
<proteinExistence type="predicted"/>
<name>A0A2S0N1B8_9BURK</name>
<accession>A0A2S0N1B8</accession>
<dbReference type="Pfam" id="PF01152">
    <property type="entry name" value="Bac_globin"/>
    <property type="match status" value="1"/>
</dbReference>
<dbReference type="AlphaFoldDB" id="A0A2S0N1B8"/>
<evidence type="ECO:0000256" key="1">
    <source>
        <dbReference type="ARBA" id="ARBA00022448"/>
    </source>
</evidence>
<dbReference type="Proteomes" id="UP000239326">
    <property type="component" value="Chromosome"/>
</dbReference>
<dbReference type="RefSeq" id="WP_106446814.1">
    <property type="nucleotide sequence ID" value="NZ_CP027669.1"/>
</dbReference>
<organism evidence="7 8">
    <name type="scientific">Simplicispira suum</name>
    <dbReference type="NCBI Taxonomy" id="2109915"/>
    <lineage>
        <taxon>Bacteria</taxon>
        <taxon>Pseudomonadati</taxon>
        <taxon>Pseudomonadota</taxon>
        <taxon>Betaproteobacteria</taxon>
        <taxon>Burkholderiales</taxon>
        <taxon>Comamonadaceae</taxon>
        <taxon>Simplicispira</taxon>
    </lineage>
</organism>